<protein>
    <recommendedName>
        <fullName evidence="2">DUF2061 domain-containing protein</fullName>
    </recommendedName>
</protein>
<comment type="caution">
    <text evidence="3">The sequence shown here is derived from an EMBL/GenBank/DDBJ whole genome shotgun (WGS) entry which is preliminary data.</text>
</comment>
<dbReference type="AlphaFoldDB" id="A0A0F9J9K4"/>
<dbReference type="EMBL" id="LAZR01016906">
    <property type="protein sequence ID" value="KKM02526.1"/>
    <property type="molecule type" value="Genomic_DNA"/>
</dbReference>
<keyword evidence="1" id="KW-0472">Membrane</keyword>
<evidence type="ECO:0000256" key="1">
    <source>
        <dbReference type="SAM" id="Phobius"/>
    </source>
</evidence>
<evidence type="ECO:0000259" key="2">
    <source>
        <dbReference type="Pfam" id="PF09834"/>
    </source>
</evidence>
<sequence>MKTSQSIQLRKTITWAVISFTITGGVTWAVTGNFFAGLTVGLIDRAIKIGAYYWHERVWHKRYKEEKRHIL</sequence>
<name>A0A0F9J9K4_9ZZZZ</name>
<keyword evidence="1" id="KW-1133">Transmembrane helix</keyword>
<dbReference type="Pfam" id="PF09834">
    <property type="entry name" value="DUF2061"/>
    <property type="match status" value="1"/>
</dbReference>
<evidence type="ECO:0000313" key="3">
    <source>
        <dbReference type="EMBL" id="KKM02526.1"/>
    </source>
</evidence>
<accession>A0A0F9J9K4</accession>
<feature type="domain" description="DUF2061" evidence="2">
    <location>
        <begin position="11"/>
        <end position="60"/>
    </location>
</feature>
<feature type="transmembrane region" description="Helical" evidence="1">
    <location>
        <begin position="12"/>
        <end position="30"/>
    </location>
</feature>
<dbReference type="InterPro" id="IPR018638">
    <property type="entry name" value="DUF2061_membrane"/>
</dbReference>
<gene>
    <name evidence="3" type="ORF">LCGC14_1783590</name>
</gene>
<organism evidence="3">
    <name type="scientific">marine sediment metagenome</name>
    <dbReference type="NCBI Taxonomy" id="412755"/>
    <lineage>
        <taxon>unclassified sequences</taxon>
        <taxon>metagenomes</taxon>
        <taxon>ecological metagenomes</taxon>
    </lineage>
</organism>
<keyword evidence="1" id="KW-0812">Transmembrane</keyword>
<reference evidence="3" key="1">
    <citation type="journal article" date="2015" name="Nature">
        <title>Complex archaea that bridge the gap between prokaryotes and eukaryotes.</title>
        <authorList>
            <person name="Spang A."/>
            <person name="Saw J.H."/>
            <person name="Jorgensen S.L."/>
            <person name="Zaremba-Niedzwiedzka K."/>
            <person name="Martijn J."/>
            <person name="Lind A.E."/>
            <person name="van Eijk R."/>
            <person name="Schleper C."/>
            <person name="Guy L."/>
            <person name="Ettema T.J."/>
        </authorList>
    </citation>
    <scope>NUCLEOTIDE SEQUENCE</scope>
</reference>
<proteinExistence type="predicted"/>